<dbReference type="EMBL" id="GGEC01072509">
    <property type="protein sequence ID" value="MBX52993.1"/>
    <property type="molecule type" value="Transcribed_RNA"/>
</dbReference>
<sequence>MMQAMWKISQ</sequence>
<evidence type="ECO:0000313" key="1">
    <source>
        <dbReference type="EMBL" id="MBX52993.1"/>
    </source>
</evidence>
<proteinExistence type="predicted"/>
<organism evidence="1">
    <name type="scientific">Rhizophora mucronata</name>
    <name type="common">Asiatic mangrove</name>
    <dbReference type="NCBI Taxonomy" id="61149"/>
    <lineage>
        <taxon>Eukaryota</taxon>
        <taxon>Viridiplantae</taxon>
        <taxon>Streptophyta</taxon>
        <taxon>Embryophyta</taxon>
        <taxon>Tracheophyta</taxon>
        <taxon>Spermatophyta</taxon>
        <taxon>Magnoliopsida</taxon>
        <taxon>eudicotyledons</taxon>
        <taxon>Gunneridae</taxon>
        <taxon>Pentapetalae</taxon>
        <taxon>rosids</taxon>
        <taxon>fabids</taxon>
        <taxon>Malpighiales</taxon>
        <taxon>Rhizophoraceae</taxon>
        <taxon>Rhizophora</taxon>
    </lineage>
</organism>
<reference evidence="1" key="1">
    <citation type="submission" date="2018-02" db="EMBL/GenBank/DDBJ databases">
        <title>Rhizophora mucronata_Transcriptome.</title>
        <authorList>
            <person name="Meera S.P."/>
            <person name="Sreeshan A."/>
            <person name="Augustine A."/>
        </authorList>
    </citation>
    <scope>NUCLEOTIDE SEQUENCE</scope>
    <source>
        <tissue evidence="1">Leaf</tissue>
    </source>
</reference>
<protein>
    <submittedName>
        <fullName evidence="1">Uncharacterized protein</fullName>
    </submittedName>
</protein>
<accession>A0A2P2PE48</accession>
<name>A0A2P2PE48_RHIMU</name>